<proteinExistence type="predicted"/>
<name>A0A2U8UN91_9CAUD</name>
<dbReference type="RefSeq" id="YP_010654681.1">
    <property type="nucleotide sequence ID" value="NC_070814.1"/>
</dbReference>
<evidence type="ECO:0000313" key="1">
    <source>
        <dbReference type="EMBL" id="AWN05102.1"/>
    </source>
</evidence>
<organism evidence="1 2">
    <name type="scientific">Gordonia phage Easley</name>
    <dbReference type="NCBI Taxonomy" id="2182395"/>
    <lineage>
        <taxon>Viruses</taxon>
        <taxon>Duplodnaviria</taxon>
        <taxon>Heunggongvirae</taxon>
        <taxon>Uroviricota</taxon>
        <taxon>Caudoviricetes</taxon>
        <taxon>Beenievirus</taxon>
        <taxon>Beenievirus easley</taxon>
    </lineage>
</organism>
<keyword evidence="2" id="KW-1185">Reference proteome</keyword>
<sequence length="71" mass="7784">MSGAFPAKWPGKCPDCGHWWGQGDLIAYDKTVLMHQDCARGVVGLRAEDIELRKGESVCPDCNLAHRGECP</sequence>
<gene>
    <name evidence="1" type="primary">49</name>
    <name evidence="1" type="ORF">SEA_EASLEY_49</name>
</gene>
<dbReference type="Proteomes" id="UP000246494">
    <property type="component" value="Segment"/>
</dbReference>
<evidence type="ECO:0000313" key="2">
    <source>
        <dbReference type="Proteomes" id="UP000246494"/>
    </source>
</evidence>
<dbReference type="EMBL" id="MH155867">
    <property type="protein sequence ID" value="AWN05102.1"/>
    <property type="molecule type" value="Genomic_DNA"/>
</dbReference>
<dbReference type="KEGG" id="vg:77930532"/>
<accession>A0A2U8UN91</accession>
<dbReference type="GeneID" id="77930532"/>
<protein>
    <submittedName>
        <fullName evidence="1">Uncharacterized protein</fullName>
    </submittedName>
</protein>
<reference evidence="2" key="1">
    <citation type="submission" date="2018-04" db="EMBL/GenBank/DDBJ databases">
        <authorList>
            <person name="Go L.Y."/>
            <person name="Mitchell J.A."/>
        </authorList>
    </citation>
    <scope>NUCLEOTIDE SEQUENCE [LARGE SCALE GENOMIC DNA]</scope>
</reference>